<name>A0AA36EES7_LACSI</name>
<dbReference type="Proteomes" id="UP001177003">
    <property type="component" value="Chromosome 6"/>
</dbReference>
<protein>
    <submittedName>
        <fullName evidence="1">Uncharacterized protein</fullName>
    </submittedName>
</protein>
<gene>
    <name evidence="1" type="ORF">LSALG_LOCUS30147</name>
</gene>
<evidence type="ECO:0000313" key="1">
    <source>
        <dbReference type="EMBL" id="CAI9290980.1"/>
    </source>
</evidence>
<keyword evidence="2" id="KW-1185">Reference proteome</keyword>
<proteinExistence type="predicted"/>
<reference evidence="1" key="1">
    <citation type="submission" date="2023-04" db="EMBL/GenBank/DDBJ databases">
        <authorList>
            <person name="Vijverberg K."/>
            <person name="Xiong W."/>
            <person name="Schranz E."/>
        </authorList>
    </citation>
    <scope>NUCLEOTIDE SEQUENCE</scope>
</reference>
<sequence>MSTSESSMNLKKRKGMRKKHRLLFRVKSSCSPSGPSSESNVMLLIFQASIGPIETDSFPNAKFKVARGSANKCYEFTFIDLPCLNRNGWFTLYNIFPKNKEKYEPAISHHKHMIQSYNQEIAEIDVEVTGILRKKPSAVLKENPKDFEKLKPRKL</sequence>
<evidence type="ECO:0000313" key="2">
    <source>
        <dbReference type="Proteomes" id="UP001177003"/>
    </source>
</evidence>
<dbReference type="AlphaFoldDB" id="A0AA36EES7"/>
<dbReference type="EMBL" id="OX465082">
    <property type="protein sequence ID" value="CAI9290980.1"/>
    <property type="molecule type" value="Genomic_DNA"/>
</dbReference>
<accession>A0AA36EES7</accession>
<organism evidence="1 2">
    <name type="scientific">Lactuca saligna</name>
    <name type="common">Willowleaf lettuce</name>
    <dbReference type="NCBI Taxonomy" id="75948"/>
    <lineage>
        <taxon>Eukaryota</taxon>
        <taxon>Viridiplantae</taxon>
        <taxon>Streptophyta</taxon>
        <taxon>Embryophyta</taxon>
        <taxon>Tracheophyta</taxon>
        <taxon>Spermatophyta</taxon>
        <taxon>Magnoliopsida</taxon>
        <taxon>eudicotyledons</taxon>
        <taxon>Gunneridae</taxon>
        <taxon>Pentapetalae</taxon>
        <taxon>asterids</taxon>
        <taxon>campanulids</taxon>
        <taxon>Asterales</taxon>
        <taxon>Asteraceae</taxon>
        <taxon>Cichorioideae</taxon>
        <taxon>Cichorieae</taxon>
        <taxon>Lactucinae</taxon>
        <taxon>Lactuca</taxon>
    </lineage>
</organism>